<organism evidence="5 6">
    <name type="scientific">Nocardia jinanensis</name>
    <dbReference type="NCBI Taxonomy" id="382504"/>
    <lineage>
        <taxon>Bacteria</taxon>
        <taxon>Bacillati</taxon>
        <taxon>Actinomycetota</taxon>
        <taxon>Actinomycetes</taxon>
        <taxon>Mycobacteriales</taxon>
        <taxon>Nocardiaceae</taxon>
        <taxon>Nocardia</taxon>
    </lineage>
</organism>
<sequence length="154" mass="16789">MSTPPLSLLKLLTLATRAVESELNDELRARLPGELRPAHYAVFRYLEPSGSRVGELAEAARMTQQSMGELVSQLEQAGLVRRQVDPRDRRARLVVCTEAGRSALGLAGERITRIEDRIRADVGEAGVRELRRLLVRVTAVLGGQPEPAAASPDA</sequence>
<dbReference type="GO" id="GO:0006950">
    <property type="term" value="P:response to stress"/>
    <property type="evidence" value="ECO:0007669"/>
    <property type="project" value="TreeGrafter"/>
</dbReference>
<keyword evidence="1" id="KW-0805">Transcription regulation</keyword>
<dbReference type="RefSeq" id="WP_062998250.1">
    <property type="nucleotide sequence ID" value="NZ_BMMH01000003.1"/>
</dbReference>
<name>A0A917VQF6_9NOCA</name>
<reference evidence="5" key="1">
    <citation type="journal article" date="2014" name="Int. J. Syst. Evol. Microbiol.">
        <title>Complete genome sequence of Corynebacterium casei LMG S-19264T (=DSM 44701T), isolated from a smear-ripened cheese.</title>
        <authorList>
            <consortium name="US DOE Joint Genome Institute (JGI-PGF)"/>
            <person name="Walter F."/>
            <person name="Albersmeier A."/>
            <person name="Kalinowski J."/>
            <person name="Ruckert C."/>
        </authorList>
    </citation>
    <scope>NUCLEOTIDE SEQUENCE</scope>
    <source>
        <strain evidence="5">CGMCC 4.3508</strain>
    </source>
</reference>
<dbReference type="PROSITE" id="PS50995">
    <property type="entry name" value="HTH_MARR_2"/>
    <property type="match status" value="1"/>
</dbReference>
<dbReference type="InterPro" id="IPR036388">
    <property type="entry name" value="WH-like_DNA-bd_sf"/>
</dbReference>
<evidence type="ECO:0000256" key="1">
    <source>
        <dbReference type="ARBA" id="ARBA00023015"/>
    </source>
</evidence>
<dbReference type="GO" id="GO:0003677">
    <property type="term" value="F:DNA binding"/>
    <property type="evidence" value="ECO:0007669"/>
    <property type="project" value="UniProtKB-KW"/>
</dbReference>
<keyword evidence="2" id="KW-0238">DNA-binding</keyword>
<dbReference type="PANTHER" id="PTHR33164:SF99">
    <property type="entry name" value="MARR FAMILY REGULATORY PROTEIN"/>
    <property type="match status" value="1"/>
</dbReference>
<evidence type="ECO:0000259" key="4">
    <source>
        <dbReference type="PROSITE" id="PS50995"/>
    </source>
</evidence>
<keyword evidence="3" id="KW-0804">Transcription</keyword>
<protein>
    <submittedName>
        <fullName evidence="5">Transcriptional regulator</fullName>
    </submittedName>
</protein>
<dbReference type="InterPro" id="IPR039422">
    <property type="entry name" value="MarR/SlyA-like"/>
</dbReference>
<comment type="caution">
    <text evidence="5">The sequence shown here is derived from an EMBL/GenBank/DDBJ whole genome shotgun (WGS) entry which is preliminary data.</text>
</comment>
<dbReference type="PANTHER" id="PTHR33164">
    <property type="entry name" value="TRANSCRIPTIONAL REGULATOR, MARR FAMILY"/>
    <property type="match status" value="1"/>
</dbReference>
<dbReference type="Proteomes" id="UP000638263">
    <property type="component" value="Unassembled WGS sequence"/>
</dbReference>
<dbReference type="Pfam" id="PF12802">
    <property type="entry name" value="MarR_2"/>
    <property type="match status" value="1"/>
</dbReference>
<dbReference type="EMBL" id="BMMH01000003">
    <property type="protein sequence ID" value="GGL03910.1"/>
    <property type="molecule type" value="Genomic_DNA"/>
</dbReference>
<evidence type="ECO:0000313" key="6">
    <source>
        <dbReference type="Proteomes" id="UP000638263"/>
    </source>
</evidence>
<evidence type="ECO:0000256" key="2">
    <source>
        <dbReference type="ARBA" id="ARBA00023125"/>
    </source>
</evidence>
<dbReference type="SMART" id="SM00347">
    <property type="entry name" value="HTH_MARR"/>
    <property type="match status" value="1"/>
</dbReference>
<gene>
    <name evidence="5" type="ORF">GCM10011588_18200</name>
</gene>
<dbReference type="PROSITE" id="PS01117">
    <property type="entry name" value="HTH_MARR_1"/>
    <property type="match status" value="1"/>
</dbReference>
<dbReference type="Gene3D" id="1.10.10.10">
    <property type="entry name" value="Winged helix-like DNA-binding domain superfamily/Winged helix DNA-binding domain"/>
    <property type="match status" value="1"/>
</dbReference>
<dbReference type="GO" id="GO:0003700">
    <property type="term" value="F:DNA-binding transcription factor activity"/>
    <property type="evidence" value="ECO:0007669"/>
    <property type="project" value="InterPro"/>
</dbReference>
<dbReference type="SUPFAM" id="SSF46785">
    <property type="entry name" value="Winged helix' DNA-binding domain"/>
    <property type="match status" value="1"/>
</dbReference>
<dbReference type="InterPro" id="IPR000835">
    <property type="entry name" value="HTH_MarR-typ"/>
</dbReference>
<reference evidence="5" key="2">
    <citation type="submission" date="2020-09" db="EMBL/GenBank/DDBJ databases">
        <authorList>
            <person name="Sun Q."/>
            <person name="Zhou Y."/>
        </authorList>
    </citation>
    <scope>NUCLEOTIDE SEQUENCE</scope>
    <source>
        <strain evidence="5">CGMCC 4.3508</strain>
    </source>
</reference>
<dbReference type="InterPro" id="IPR023187">
    <property type="entry name" value="Tscrpt_reg_MarR-type_CS"/>
</dbReference>
<evidence type="ECO:0000313" key="5">
    <source>
        <dbReference type="EMBL" id="GGL03910.1"/>
    </source>
</evidence>
<evidence type="ECO:0000256" key="3">
    <source>
        <dbReference type="ARBA" id="ARBA00023163"/>
    </source>
</evidence>
<accession>A0A917VQF6</accession>
<dbReference type="InterPro" id="IPR036390">
    <property type="entry name" value="WH_DNA-bd_sf"/>
</dbReference>
<proteinExistence type="predicted"/>
<feature type="domain" description="HTH marR-type" evidence="4">
    <location>
        <begin position="5"/>
        <end position="139"/>
    </location>
</feature>
<dbReference type="AlphaFoldDB" id="A0A917VQF6"/>
<keyword evidence="6" id="KW-1185">Reference proteome</keyword>